<dbReference type="Proteomes" id="UP000094444">
    <property type="component" value="Unassembled WGS sequence"/>
</dbReference>
<dbReference type="OrthoDB" id="5229512at2759"/>
<dbReference type="AlphaFoldDB" id="A0A2P5IER1"/>
<reference evidence="1" key="1">
    <citation type="submission" date="2017-09" db="EMBL/GenBank/DDBJ databases">
        <title>Polyketide synthases of a Diaporthe helianthi virulent isolate.</title>
        <authorList>
            <person name="Baroncelli R."/>
        </authorList>
    </citation>
    <scope>NUCLEOTIDE SEQUENCE [LARGE SCALE GENOMIC DNA]</scope>
    <source>
        <strain evidence="1">7/96</strain>
    </source>
</reference>
<evidence type="ECO:0000313" key="1">
    <source>
        <dbReference type="EMBL" id="POS80994.1"/>
    </source>
</evidence>
<gene>
    <name evidence="1" type="ORF">DHEL01_v200622</name>
</gene>
<dbReference type="EMBL" id="MAVT02000024">
    <property type="protein sequence ID" value="POS80994.1"/>
    <property type="molecule type" value="Genomic_DNA"/>
</dbReference>
<keyword evidence="2" id="KW-1185">Reference proteome</keyword>
<comment type="caution">
    <text evidence="1">The sequence shown here is derived from an EMBL/GenBank/DDBJ whole genome shotgun (WGS) entry which is preliminary data.</text>
</comment>
<name>A0A2P5IER1_DIAHE</name>
<dbReference type="InParanoid" id="A0A2P5IER1"/>
<sequence length="225" mass="25355">MEDLHALEKEGLEILMQTGGLEAADASWMKARGICQEAADSFEDSFTAPRPYYERTRRASNAQKWAQLRRVHGNACAAPIINFWHRLSLIRVSEVLRLVQRGGHLAIRHGRGPIRSSDLGHFVGYVWKDSYCLGMFFSLHDWEPQPSEEIQIGCAVAAVLRLLDYQSMVGVAIHSINLAIEISPDNEAVKQEAFRVTDWVGRILSSSDASFYLDLRDVLEALEQN</sequence>
<accession>A0A2P5IER1</accession>
<organism evidence="1 2">
    <name type="scientific">Diaporthe helianthi</name>
    <dbReference type="NCBI Taxonomy" id="158607"/>
    <lineage>
        <taxon>Eukaryota</taxon>
        <taxon>Fungi</taxon>
        <taxon>Dikarya</taxon>
        <taxon>Ascomycota</taxon>
        <taxon>Pezizomycotina</taxon>
        <taxon>Sordariomycetes</taxon>
        <taxon>Sordariomycetidae</taxon>
        <taxon>Diaporthales</taxon>
        <taxon>Diaporthaceae</taxon>
        <taxon>Diaporthe</taxon>
    </lineage>
</organism>
<evidence type="ECO:0000313" key="2">
    <source>
        <dbReference type="Proteomes" id="UP000094444"/>
    </source>
</evidence>
<protein>
    <submittedName>
        <fullName evidence="1">Uncharacterized protein</fullName>
    </submittedName>
</protein>
<proteinExistence type="predicted"/>